<organism evidence="1 2">
    <name type="scientific">Corynebacterium curieae</name>
    <dbReference type="NCBI Taxonomy" id="2913500"/>
    <lineage>
        <taxon>Bacteria</taxon>
        <taxon>Bacillati</taxon>
        <taxon>Actinomycetota</taxon>
        <taxon>Actinomycetes</taxon>
        <taxon>Mycobacteriales</taxon>
        <taxon>Corynebacteriaceae</taxon>
        <taxon>Corynebacterium</taxon>
    </lineage>
</organism>
<comment type="caution">
    <text evidence="1">The sequence shown here is derived from an EMBL/GenBank/DDBJ whole genome shotgun (WGS) entry which is preliminary data.</text>
</comment>
<gene>
    <name evidence="1" type="ORF">RAE13_05695</name>
</gene>
<name>A0ABU3W757_9CORY</name>
<reference evidence="1 2" key="1">
    <citation type="submission" date="2023-08" db="EMBL/GenBank/DDBJ databases">
        <title>Genomic characterization of the C. tuberculostearicum species complex, a ubiquitous member of the human skin microbiome.</title>
        <authorList>
            <person name="Ahmed N."/>
            <person name="Deming C."/>
            <person name="Conlan S."/>
            <person name="Segre J."/>
        </authorList>
    </citation>
    <scope>NUCLEOTIDE SEQUENCE [LARGE SCALE GENOMIC DNA]</scope>
    <source>
        <strain evidence="1 2">CTNIH19</strain>
    </source>
</reference>
<keyword evidence="2" id="KW-1185">Reference proteome</keyword>
<sequence length="194" mass="22509">MFTQREAPDTVLEREPGVLVMCERCYTIDGIDKGKFIKVSEWEEMPTAKEVHEWNGYPMSNKCDTAIIFRSYGLPEGYEIEPGNVEAWTGAYDQIGYTLWPAFCRWAEDGVVVEDMDNVPDVATFEEQFCGWWPSFYEYAMHFAEDTGLMEDTDPGSPLRIYFDWDSWVSDLSYDYTVTTTDAREGGVFIYRNF</sequence>
<accession>A0ABU3W757</accession>
<protein>
    <submittedName>
        <fullName evidence="1">Antirestriction protein ArdA</fullName>
    </submittedName>
</protein>
<dbReference type="EMBL" id="JAVBID010000006">
    <property type="protein sequence ID" value="MDV2423904.1"/>
    <property type="molecule type" value="Genomic_DNA"/>
</dbReference>
<evidence type="ECO:0000313" key="2">
    <source>
        <dbReference type="Proteomes" id="UP001185631"/>
    </source>
</evidence>
<dbReference type="Pfam" id="PF07275">
    <property type="entry name" value="ArdA"/>
    <property type="match status" value="1"/>
</dbReference>
<dbReference type="InterPro" id="IPR009899">
    <property type="entry name" value="ArdA"/>
</dbReference>
<dbReference type="RefSeq" id="WP_316987028.1">
    <property type="nucleotide sequence ID" value="NZ_JAVBID010000006.1"/>
</dbReference>
<evidence type="ECO:0000313" key="1">
    <source>
        <dbReference type="EMBL" id="MDV2423904.1"/>
    </source>
</evidence>
<dbReference type="Proteomes" id="UP001185631">
    <property type="component" value="Unassembled WGS sequence"/>
</dbReference>
<proteinExistence type="predicted"/>